<comment type="caution">
    <text evidence="1">The sequence shown here is derived from an EMBL/GenBank/DDBJ whole genome shotgun (WGS) entry which is preliminary data.</text>
</comment>
<dbReference type="Proteomes" id="UP000235405">
    <property type="component" value="Unassembled WGS sequence"/>
</dbReference>
<dbReference type="AlphaFoldDB" id="A0A2N7CBE5"/>
<accession>A0A2N7CBE5</accession>
<evidence type="ECO:0000313" key="2">
    <source>
        <dbReference type="Proteomes" id="UP000235405"/>
    </source>
</evidence>
<evidence type="ECO:0000313" key="1">
    <source>
        <dbReference type="EMBL" id="PMF19272.1"/>
    </source>
</evidence>
<gene>
    <name evidence="1" type="ORF">BCV19_13665</name>
</gene>
<dbReference type="RefSeq" id="WP_102482891.1">
    <property type="nucleotide sequence ID" value="NZ_MCSW01000194.1"/>
</dbReference>
<dbReference type="EMBL" id="MCSW01000194">
    <property type="protein sequence ID" value="PMF19272.1"/>
    <property type="molecule type" value="Genomic_DNA"/>
</dbReference>
<protein>
    <submittedName>
        <fullName evidence="1">Uncharacterized protein</fullName>
    </submittedName>
</protein>
<sequence>MERLNSDLHFINSEKPIDTVEVDLDSLSQGCYDYLDIMIESLQPLAESSPDLRATIYVQQTPSVNFMRSGYSVFIGVVGNSNALELILDGFQSKKGVDARYGDSILTKQSRCRLHIEDGYVWQQEDDATWFVDSDIDEHGESSELEDDDYQYTDENYARYPSSAKVYEAGDLLKDRNKINNVEVDEVVSALNSISTQSKGVYTRKRAVRSDARVGSIRTTIEEVFGLPEGSVRLCDPEGNSLRADARIRTLRRRWDKG</sequence>
<reference evidence="2" key="1">
    <citation type="submission" date="2016-07" db="EMBL/GenBank/DDBJ databases">
        <title>Nontailed viruses are major unrecognized killers of bacteria in the ocean.</title>
        <authorList>
            <person name="Kauffman K."/>
            <person name="Hussain F."/>
            <person name="Yang J."/>
            <person name="Arevalo P."/>
            <person name="Brown J."/>
            <person name="Cutler M."/>
            <person name="Kelly L."/>
            <person name="Polz M.F."/>
        </authorList>
    </citation>
    <scope>NUCLEOTIDE SEQUENCE [LARGE SCALE GENOMIC DNA]</scope>
    <source>
        <strain evidence="2">10N.286.54.F3</strain>
    </source>
</reference>
<proteinExistence type="predicted"/>
<name>A0A2N7CBE5_VIBSP</name>
<organism evidence="1 2">
    <name type="scientific">Vibrio splendidus</name>
    <dbReference type="NCBI Taxonomy" id="29497"/>
    <lineage>
        <taxon>Bacteria</taxon>
        <taxon>Pseudomonadati</taxon>
        <taxon>Pseudomonadota</taxon>
        <taxon>Gammaproteobacteria</taxon>
        <taxon>Vibrionales</taxon>
        <taxon>Vibrionaceae</taxon>
        <taxon>Vibrio</taxon>
    </lineage>
</organism>